<comment type="cofactor">
    <cofactor evidence="1">
        <name>Fe cation</name>
        <dbReference type="ChEBI" id="CHEBI:24875"/>
    </cofactor>
</comment>
<feature type="region of interest" description="Disordered" evidence="8">
    <location>
        <begin position="1"/>
        <end position="52"/>
    </location>
</feature>
<comment type="caution">
    <text evidence="10">The sequence shown here is derived from an EMBL/GenBank/DDBJ whole genome shotgun (WGS) entry which is preliminary data.</text>
</comment>
<dbReference type="PRINTS" id="PR00090">
    <property type="entry name" value="RNGDIOXGNASE"/>
</dbReference>
<dbReference type="PROSITE" id="PS51296">
    <property type="entry name" value="RIESKE"/>
    <property type="match status" value="1"/>
</dbReference>
<keyword evidence="5" id="KW-0408">Iron</keyword>
<dbReference type="RefSeq" id="WP_344601966.1">
    <property type="nucleotide sequence ID" value="NZ_BAAAHE010000007.1"/>
</dbReference>
<proteinExistence type="predicted"/>
<evidence type="ECO:0000256" key="3">
    <source>
        <dbReference type="ARBA" id="ARBA00022723"/>
    </source>
</evidence>
<dbReference type="EMBL" id="BAAAHE010000007">
    <property type="protein sequence ID" value="GAA0608863.1"/>
    <property type="molecule type" value="Genomic_DNA"/>
</dbReference>
<dbReference type="Pfam" id="PF00848">
    <property type="entry name" value="Ring_hydroxyl_A"/>
    <property type="match status" value="1"/>
</dbReference>
<evidence type="ECO:0000256" key="6">
    <source>
        <dbReference type="ARBA" id="ARBA00023014"/>
    </source>
</evidence>
<accession>A0ABN1GD10</accession>
<dbReference type="CDD" id="cd08882">
    <property type="entry name" value="RHO_alpha_C_MupW-like"/>
    <property type="match status" value="1"/>
</dbReference>
<feature type="domain" description="Rieske" evidence="9">
    <location>
        <begin position="75"/>
        <end position="181"/>
    </location>
</feature>
<dbReference type="PROSITE" id="PS00570">
    <property type="entry name" value="RING_HYDROXYL_ALPHA"/>
    <property type="match status" value="1"/>
</dbReference>
<name>A0ABN1GD10_9ACTN</name>
<keyword evidence="4" id="KW-0560">Oxidoreductase</keyword>
<gene>
    <name evidence="10" type="ORF">GCM10009547_08580</name>
</gene>
<dbReference type="InterPro" id="IPR015879">
    <property type="entry name" value="Ring_hydroxy_dOase_asu_C_dom"/>
</dbReference>
<evidence type="ECO:0000256" key="8">
    <source>
        <dbReference type="SAM" id="MobiDB-lite"/>
    </source>
</evidence>
<keyword evidence="3" id="KW-0479">Metal-binding</keyword>
<dbReference type="InterPro" id="IPR015881">
    <property type="entry name" value="ARHD_Rieske_2Fe_2S"/>
</dbReference>
<keyword evidence="7" id="KW-0520">NAD</keyword>
<dbReference type="InterPro" id="IPR001663">
    <property type="entry name" value="Rng_hydr_dOase-A"/>
</dbReference>
<evidence type="ECO:0000256" key="2">
    <source>
        <dbReference type="ARBA" id="ARBA00022714"/>
    </source>
</evidence>
<dbReference type="SUPFAM" id="SSF50022">
    <property type="entry name" value="ISP domain"/>
    <property type="match status" value="1"/>
</dbReference>
<dbReference type="InterPro" id="IPR036922">
    <property type="entry name" value="Rieske_2Fe-2S_sf"/>
</dbReference>
<evidence type="ECO:0000256" key="4">
    <source>
        <dbReference type="ARBA" id="ARBA00023002"/>
    </source>
</evidence>
<evidence type="ECO:0000259" key="9">
    <source>
        <dbReference type="PROSITE" id="PS51296"/>
    </source>
</evidence>
<evidence type="ECO:0000256" key="7">
    <source>
        <dbReference type="ARBA" id="ARBA00023027"/>
    </source>
</evidence>
<evidence type="ECO:0000256" key="5">
    <source>
        <dbReference type="ARBA" id="ARBA00023004"/>
    </source>
</evidence>
<protein>
    <recommendedName>
        <fullName evidence="9">Rieske domain-containing protein</fullName>
    </recommendedName>
</protein>
<evidence type="ECO:0000313" key="10">
    <source>
        <dbReference type="EMBL" id="GAA0608863.1"/>
    </source>
</evidence>
<dbReference type="Gene3D" id="3.90.380.10">
    <property type="entry name" value="Naphthalene 1,2-dioxygenase Alpha Subunit, Chain A, domain 1"/>
    <property type="match status" value="1"/>
</dbReference>
<dbReference type="PANTHER" id="PTHR43756:SF5">
    <property type="entry name" value="CHOLINE MONOOXYGENASE, CHLOROPLASTIC"/>
    <property type="match status" value="1"/>
</dbReference>
<dbReference type="SUPFAM" id="SSF55961">
    <property type="entry name" value="Bet v1-like"/>
    <property type="match status" value="1"/>
</dbReference>
<dbReference type="PANTHER" id="PTHR43756">
    <property type="entry name" value="CHOLINE MONOOXYGENASE, CHLOROPLASTIC"/>
    <property type="match status" value="1"/>
</dbReference>
<evidence type="ECO:0000256" key="1">
    <source>
        <dbReference type="ARBA" id="ARBA00001962"/>
    </source>
</evidence>
<evidence type="ECO:0000313" key="11">
    <source>
        <dbReference type="Proteomes" id="UP001500957"/>
    </source>
</evidence>
<feature type="compositionally biased region" description="Basic and acidic residues" evidence="8">
    <location>
        <begin position="7"/>
        <end position="18"/>
    </location>
</feature>
<dbReference type="Pfam" id="PF00355">
    <property type="entry name" value="Rieske"/>
    <property type="match status" value="1"/>
</dbReference>
<reference evidence="10 11" key="1">
    <citation type="journal article" date="2019" name="Int. J. Syst. Evol. Microbiol.">
        <title>The Global Catalogue of Microorganisms (GCM) 10K type strain sequencing project: providing services to taxonomists for standard genome sequencing and annotation.</title>
        <authorList>
            <consortium name="The Broad Institute Genomics Platform"/>
            <consortium name="The Broad Institute Genome Sequencing Center for Infectious Disease"/>
            <person name="Wu L."/>
            <person name="Ma J."/>
        </authorList>
    </citation>
    <scope>NUCLEOTIDE SEQUENCE [LARGE SCALE GENOMIC DNA]</scope>
    <source>
        <strain evidence="10 11">JCM 10671</strain>
    </source>
</reference>
<dbReference type="Gene3D" id="2.102.10.10">
    <property type="entry name" value="Rieske [2Fe-2S] iron-sulphur domain"/>
    <property type="match status" value="1"/>
</dbReference>
<dbReference type="CDD" id="cd03469">
    <property type="entry name" value="Rieske_RO_Alpha_N"/>
    <property type="match status" value="1"/>
</dbReference>
<keyword evidence="6" id="KW-0411">Iron-sulfur</keyword>
<keyword evidence="2" id="KW-0001">2Fe-2S</keyword>
<dbReference type="Proteomes" id="UP001500957">
    <property type="component" value="Unassembled WGS sequence"/>
</dbReference>
<keyword evidence="11" id="KW-1185">Reference proteome</keyword>
<organism evidence="10 11">
    <name type="scientific">Sporichthya brevicatena</name>
    <dbReference type="NCBI Taxonomy" id="171442"/>
    <lineage>
        <taxon>Bacteria</taxon>
        <taxon>Bacillati</taxon>
        <taxon>Actinomycetota</taxon>
        <taxon>Actinomycetes</taxon>
        <taxon>Sporichthyales</taxon>
        <taxon>Sporichthyaceae</taxon>
        <taxon>Sporichthya</taxon>
    </lineage>
</organism>
<dbReference type="InterPro" id="IPR017941">
    <property type="entry name" value="Rieske_2Fe-2S"/>
</dbReference>
<sequence length="474" mass="54446">MTTTERPGTERPSTDRPRSPGPSVQEYLDRDSRPVPASLRYNRNDQIDPTDIPIERYTSPEFAKLEMEKLWYRVWQMVCLEDEIPNVGDHVLYEIGDLSYIVMRTEDGIRAYVNACLHRARMLRDRGGNVPELRCTFHGFTWNLDGSLKNIPCEWDFPHVDKSRMQLPEARVDTWRGWVFLNPDESSTQTLAEFLGTFDELWIWPIEERYKAVHTAKILPLNWKAAQEAFMETYHVIATHPQILTWTADANTQYDATSDEPHWNRMINVQGAPSPHVADFVDEEDVLESFYAARTFYSADTGRDLQPGENGLPEIPPGKTAREVLAEETRKQFSKISGRDFSQLSDSELLDTVQHTVFPNFHPWGGMKSNICYRWRPNGFDPDTCIFETFILADPPAGGPKPPPAKVIWVPEDTAFTDVPELGLLGPVFDQDIDNMVSVQRGMKTTRKSGLTLGQYQESRIRQFHQTLTSYVER</sequence>